<keyword evidence="8 10" id="KW-0238">DNA-binding</keyword>
<evidence type="ECO:0000256" key="8">
    <source>
        <dbReference type="ARBA" id="ARBA00023125"/>
    </source>
</evidence>
<keyword evidence="6" id="KW-0460">Magnesium</keyword>
<dbReference type="Gene3D" id="3.30.65.10">
    <property type="entry name" value="Bacterial Topoisomerase I, domain 1"/>
    <property type="match status" value="2"/>
</dbReference>
<name>A0A4U7JJH5_9FIRM</name>
<evidence type="ECO:0000256" key="1">
    <source>
        <dbReference type="ARBA" id="ARBA00000213"/>
    </source>
</evidence>
<comment type="function">
    <text evidence="10">Releases the supercoiling and torsional tension of DNA, which is introduced during the DNA replication and transcription, by transiently cleaving and rejoining one strand of the DNA duplex. Introduces a single-strand break via transesterification at a target site in duplex DNA. The scissile phosphodiester is attacked by the catalytic tyrosine of the enzyme, resulting in the formation of a DNA-(5'-phosphotyrosyl)-enzyme intermediate and the expulsion of a 3'-OH DNA strand. The free DNA strand then undergoes passage around the unbroken strand, thus removing DNA supercoils. Finally, in the religation step, the DNA 3'-OH attacks the covalent intermediate to expel the active-site tyrosine and restore the DNA phosphodiester backbone.</text>
</comment>
<dbReference type="InterPro" id="IPR013497">
    <property type="entry name" value="Topo_IA_cen"/>
</dbReference>
<evidence type="ECO:0000259" key="13">
    <source>
        <dbReference type="PROSITE" id="PS52039"/>
    </source>
</evidence>
<dbReference type="PROSITE" id="PS52039">
    <property type="entry name" value="TOPO_IA_2"/>
    <property type="match status" value="1"/>
</dbReference>
<dbReference type="GO" id="GO:0003677">
    <property type="term" value="F:DNA binding"/>
    <property type="evidence" value="ECO:0007669"/>
    <property type="project" value="UniProtKB-KW"/>
</dbReference>
<dbReference type="PANTHER" id="PTHR42785:SF1">
    <property type="entry name" value="DNA TOPOISOMERASE"/>
    <property type="match status" value="1"/>
</dbReference>
<comment type="similarity">
    <text evidence="2 10">Belongs to the type IA topoisomerase family.</text>
</comment>
<feature type="site" description="Interaction with DNA" evidence="10">
    <location>
        <position position="492"/>
    </location>
</feature>
<dbReference type="NCBIfam" id="TIGR01051">
    <property type="entry name" value="topA_bact"/>
    <property type="match status" value="1"/>
</dbReference>
<dbReference type="InterPro" id="IPR003601">
    <property type="entry name" value="Topo_IA_2"/>
</dbReference>
<feature type="compositionally biased region" description="Basic and acidic residues" evidence="11">
    <location>
        <begin position="750"/>
        <end position="766"/>
    </location>
</feature>
<dbReference type="InterPro" id="IPR003602">
    <property type="entry name" value="Topo_IA_DNA-bd_dom"/>
</dbReference>
<dbReference type="PROSITE" id="PS00396">
    <property type="entry name" value="TOPO_IA_1"/>
    <property type="match status" value="1"/>
</dbReference>
<evidence type="ECO:0000259" key="12">
    <source>
        <dbReference type="PROSITE" id="PS50880"/>
    </source>
</evidence>
<dbReference type="SMART" id="SM00436">
    <property type="entry name" value="TOP1Bc"/>
    <property type="match status" value="1"/>
</dbReference>
<evidence type="ECO:0000256" key="7">
    <source>
        <dbReference type="ARBA" id="ARBA00023029"/>
    </source>
</evidence>
<dbReference type="Gene3D" id="1.10.290.10">
    <property type="entry name" value="Topoisomerase I, domain 4"/>
    <property type="match status" value="1"/>
</dbReference>
<evidence type="ECO:0000256" key="10">
    <source>
        <dbReference type="HAMAP-Rule" id="MF_00952"/>
    </source>
</evidence>
<proteinExistence type="inferred from homology"/>
<dbReference type="InterPro" id="IPR034149">
    <property type="entry name" value="TOPRIM_TopoI"/>
</dbReference>
<evidence type="ECO:0000256" key="2">
    <source>
        <dbReference type="ARBA" id="ARBA00009446"/>
    </source>
</evidence>
<dbReference type="SMART" id="SM00493">
    <property type="entry name" value="TOPRIM"/>
    <property type="match status" value="1"/>
</dbReference>
<dbReference type="GO" id="GO:0006265">
    <property type="term" value="P:DNA topological change"/>
    <property type="evidence" value="ECO:0007669"/>
    <property type="project" value="UniProtKB-UniRule"/>
</dbReference>
<keyword evidence="15" id="KW-1185">Reference proteome</keyword>
<reference evidence="14 15" key="1">
    <citation type="submission" date="2020-09" db="EMBL/GenBank/DDBJ databases">
        <title>Characterization and genome sequencing of Ruminiclostridium sp. nov. MA18.</title>
        <authorList>
            <person name="Rettenmaier R."/>
            <person name="Kowollik M.-L."/>
            <person name="Liebl W."/>
            <person name="Zverlov V."/>
        </authorList>
    </citation>
    <scope>NUCLEOTIDE SEQUENCE [LARGE SCALE GENOMIC DNA]</scope>
    <source>
        <strain evidence="14 15">MA18</strain>
    </source>
</reference>
<keyword evidence="3" id="KW-0479">Metal-binding</keyword>
<dbReference type="HAMAP" id="MF_00952">
    <property type="entry name" value="Topoisom_1_prok"/>
    <property type="match status" value="1"/>
</dbReference>
<dbReference type="InterPro" id="IPR013498">
    <property type="entry name" value="Topo_IA_Znf"/>
</dbReference>
<feature type="region of interest" description="Interaction with DNA" evidence="10">
    <location>
        <begin position="163"/>
        <end position="168"/>
    </location>
</feature>
<keyword evidence="4" id="KW-0863">Zinc-finger</keyword>
<keyword evidence="9 10" id="KW-0413">Isomerase</keyword>
<feature type="site" description="Interaction with DNA" evidence="10">
    <location>
        <position position="143"/>
    </location>
</feature>
<dbReference type="Gene3D" id="2.70.20.10">
    <property type="entry name" value="Topoisomerase I, domain 3"/>
    <property type="match status" value="1"/>
</dbReference>
<feature type="site" description="Interaction with DNA" evidence="10">
    <location>
        <position position="155"/>
    </location>
</feature>
<dbReference type="AlphaFoldDB" id="A0A4U7JJH5"/>
<sequence length="782" mass="87510">MADNLVIVESPGKVKSIGKFLGKGYKVEASIGHIRDLPKSQIGVDIENNFEPKYITIRGKGDVISKLKKEAKAAKKIYLATDPDREGEAISWHLAHILNIDEGEKCRVTFNEITQNAVKNALKQPREIDTNLVDAQQARRVLDRIVGYKISPLLWKKVKKGLSAGRVQSVATKMICDREKEIEEFTPEEYWTIVSNLEKPKTSPAFEAKFYGTKKEKIELTNGEQVNAILEEIAQSKYIVQKVKEQEKKRAAAAPFITSTLQQEASRKLGFTTKRTMMVAQQLYEGVEIKGRGSVGLITYMRTDSTRISEEAQNEARNYINAKYGKEYIPEVPKIYKNKSASQDAHEAIRPSYIDLTPDDIKDSLSSEQYKVYKLIWSRFIASQMSSAVYDTVNADISVGEYLFKANGSKIKFPGFMVLYIEGKDDESDDETNTLPQLFEGDELILKGNLPKQHFTQPPPRYTEATLVKSLEERGIGRPSTYAPTISTILSRGYVIKDKKCLVPTELGKIVNEIMVKHFKDIVNAEFTAQMEDKLDAVAEGEKAWKDVLEEFYTPFKTVLSEAEESIGNVELPVEVSDIQCEKCGRFMVVKQGRFGKFLACPGFPECRNTKAIVEEAGVLCPKCQGKVLIKKTRKGRKYIGCERNPECTFMSWDMPSNEICPVCGAFMLQKTSGKKVTLYCSNENCSSNADSAIKNEVVSDKEPTTKKKAATKKSSAAKKKTAAKKEASTKKKSADKKETTVKKKTAVKKAAEEEKEIEVKKEAAAKKKSTAKKKASTSKKA</sequence>
<dbReference type="CDD" id="cd03363">
    <property type="entry name" value="TOPRIM_TopoIA_TopoI"/>
    <property type="match status" value="1"/>
</dbReference>
<dbReference type="EMBL" id="CP061336">
    <property type="protein sequence ID" value="QNU68380.1"/>
    <property type="molecule type" value="Genomic_DNA"/>
</dbReference>
<dbReference type="Proteomes" id="UP000306409">
    <property type="component" value="Chromosome"/>
</dbReference>
<dbReference type="SUPFAM" id="SSF56712">
    <property type="entry name" value="Prokaryotic type I DNA topoisomerase"/>
    <property type="match status" value="1"/>
</dbReference>
<evidence type="ECO:0000256" key="6">
    <source>
        <dbReference type="ARBA" id="ARBA00022842"/>
    </source>
</evidence>
<dbReference type="Pfam" id="PF01751">
    <property type="entry name" value="Toprim"/>
    <property type="match status" value="1"/>
</dbReference>
<dbReference type="SUPFAM" id="SSF57783">
    <property type="entry name" value="Zinc beta-ribbon"/>
    <property type="match status" value="1"/>
</dbReference>
<dbReference type="GO" id="GO:0005694">
    <property type="term" value="C:chromosome"/>
    <property type="evidence" value="ECO:0007669"/>
    <property type="project" value="InterPro"/>
</dbReference>
<evidence type="ECO:0000256" key="9">
    <source>
        <dbReference type="ARBA" id="ARBA00023235"/>
    </source>
</evidence>
<dbReference type="InterPro" id="IPR023406">
    <property type="entry name" value="Topo_IA_AS"/>
</dbReference>
<feature type="domain" description="Toprim" evidence="12">
    <location>
        <begin position="3"/>
        <end position="114"/>
    </location>
</feature>
<feature type="region of interest" description="Disordered" evidence="11">
    <location>
        <begin position="697"/>
        <end position="782"/>
    </location>
</feature>
<protein>
    <recommendedName>
        <fullName evidence="10">DNA topoisomerase 1</fullName>
        <ecNumber evidence="10">5.6.2.1</ecNumber>
    </recommendedName>
    <alternativeName>
        <fullName evidence="10">DNA topoisomerase I</fullName>
    </alternativeName>
</protein>
<evidence type="ECO:0000256" key="11">
    <source>
        <dbReference type="SAM" id="MobiDB-lite"/>
    </source>
</evidence>
<dbReference type="OrthoDB" id="9803554at2"/>
<dbReference type="Pfam" id="PF01396">
    <property type="entry name" value="Zn_ribbon_Top1"/>
    <property type="match status" value="3"/>
</dbReference>
<dbReference type="GO" id="GO:0008270">
    <property type="term" value="F:zinc ion binding"/>
    <property type="evidence" value="ECO:0007669"/>
    <property type="project" value="UniProtKB-KW"/>
</dbReference>
<feature type="site" description="Interaction with DNA" evidence="10">
    <location>
        <position position="302"/>
    </location>
</feature>
<dbReference type="InterPro" id="IPR005733">
    <property type="entry name" value="TopoI_bac-type"/>
</dbReference>
<feature type="site" description="Interaction with DNA" evidence="10">
    <location>
        <position position="140"/>
    </location>
</feature>
<evidence type="ECO:0000313" key="14">
    <source>
        <dbReference type="EMBL" id="QNU68380.1"/>
    </source>
</evidence>
<dbReference type="Gene3D" id="1.10.460.10">
    <property type="entry name" value="Topoisomerase I, domain 2"/>
    <property type="match status" value="1"/>
</dbReference>
<feature type="active site" description="O-(5'-phospho-DNA)-tyrosine intermediate" evidence="10">
    <location>
        <position position="300"/>
    </location>
</feature>
<feature type="site" description="Interaction with DNA" evidence="10">
    <location>
        <position position="33"/>
    </location>
</feature>
<comment type="catalytic activity">
    <reaction evidence="1 10">
        <text>ATP-independent breakage of single-stranded DNA, followed by passage and rejoining.</text>
        <dbReference type="EC" id="5.6.2.1"/>
    </reaction>
</comment>
<dbReference type="InterPro" id="IPR013824">
    <property type="entry name" value="Topo_IA_cen_sub1"/>
</dbReference>
<accession>A0A4U7JJH5</accession>
<feature type="compositionally biased region" description="Basic residues" evidence="11">
    <location>
        <begin position="707"/>
        <end position="723"/>
    </location>
</feature>
<gene>
    <name evidence="10 14" type="primary">topA</name>
    <name evidence="14" type="ORF">EHE19_008245</name>
</gene>
<evidence type="ECO:0000256" key="5">
    <source>
        <dbReference type="ARBA" id="ARBA00022833"/>
    </source>
</evidence>
<evidence type="ECO:0000313" key="15">
    <source>
        <dbReference type="Proteomes" id="UP000306409"/>
    </source>
</evidence>
<organism evidence="14 15">
    <name type="scientific">Ruminiclostridium herbifermentans</name>
    <dbReference type="NCBI Taxonomy" id="2488810"/>
    <lineage>
        <taxon>Bacteria</taxon>
        <taxon>Bacillati</taxon>
        <taxon>Bacillota</taxon>
        <taxon>Clostridia</taxon>
        <taxon>Eubacteriales</taxon>
        <taxon>Oscillospiraceae</taxon>
        <taxon>Ruminiclostridium</taxon>
    </lineage>
</organism>
<dbReference type="InterPro" id="IPR000380">
    <property type="entry name" value="Topo_IA"/>
</dbReference>
<dbReference type="InterPro" id="IPR028612">
    <property type="entry name" value="Topoisom_1_IA"/>
</dbReference>
<dbReference type="SMART" id="SM00437">
    <property type="entry name" value="TOP1Ac"/>
    <property type="match status" value="1"/>
</dbReference>
<dbReference type="RefSeq" id="WP_137696391.1">
    <property type="nucleotide sequence ID" value="NZ_CP061336.1"/>
</dbReference>
<feature type="compositionally biased region" description="Basic residues" evidence="11">
    <location>
        <begin position="767"/>
        <end position="782"/>
    </location>
</feature>
<dbReference type="EC" id="5.6.2.1" evidence="10"/>
<dbReference type="InterPro" id="IPR006171">
    <property type="entry name" value="TOPRIM_dom"/>
</dbReference>
<feature type="site" description="Interaction with DNA" evidence="10">
    <location>
        <position position="139"/>
    </location>
</feature>
<dbReference type="PANTHER" id="PTHR42785">
    <property type="entry name" value="DNA TOPOISOMERASE, TYPE IA, CORE"/>
    <property type="match status" value="1"/>
</dbReference>
<dbReference type="KEGG" id="rher:EHE19_008245"/>
<dbReference type="PRINTS" id="PR00417">
    <property type="entry name" value="PRTPISMRASEI"/>
</dbReference>
<dbReference type="InterPro" id="IPR013825">
    <property type="entry name" value="Topo_IA_cen_sub2"/>
</dbReference>
<keyword evidence="7 10" id="KW-0799">Topoisomerase</keyword>
<dbReference type="GO" id="GO:0003917">
    <property type="term" value="F:DNA topoisomerase type I (single strand cut, ATP-independent) activity"/>
    <property type="evidence" value="ECO:0007669"/>
    <property type="project" value="UniProtKB-UniRule"/>
</dbReference>
<dbReference type="Gene3D" id="3.40.50.140">
    <property type="match status" value="1"/>
</dbReference>
<dbReference type="InterPro" id="IPR013826">
    <property type="entry name" value="Topo_IA_cen_sub3"/>
</dbReference>
<dbReference type="CDD" id="cd00186">
    <property type="entry name" value="TOP1Ac"/>
    <property type="match status" value="1"/>
</dbReference>
<dbReference type="InterPro" id="IPR023405">
    <property type="entry name" value="Topo_IA_core_domain"/>
</dbReference>
<keyword evidence="5" id="KW-0862">Zinc</keyword>
<dbReference type="PROSITE" id="PS50880">
    <property type="entry name" value="TOPRIM"/>
    <property type="match status" value="1"/>
</dbReference>
<feature type="domain" description="Topo IA-type catalytic" evidence="13">
    <location>
        <begin position="129"/>
        <end position="560"/>
    </location>
</feature>
<evidence type="ECO:0000256" key="4">
    <source>
        <dbReference type="ARBA" id="ARBA00022771"/>
    </source>
</evidence>
<dbReference type="Pfam" id="PF01131">
    <property type="entry name" value="Topoisom_bac"/>
    <property type="match status" value="1"/>
</dbReference>
<evidence type="ECO:0000256" key="3">
    <source>
        <dbReference type="ARBA" id="ARBA00022723"/>
    </source>
</evidence>
<feature type="site" description="Interaction with DNA" evidence="10">
    <location>
        <position position="148"/>
    </location>
</feature>
<comment type="subunit">
    <text evidence="10">Monomer.</text>
</comment>